<evidence type="ECO:0000313" key="2">
    <source>
        <dbReference type="Proteomes" id="UP000630142"/>
    </source>
</evidence>
<proteinExistence type="predicted"/>
<evidence type="ECO:0000313" key="1">
    <source>
        <dbReference type="EMBL" id="GHD22837.1"/>
    </source>
</evidence>
<reference evidence="1" key="1">
    <citation type="journal article" date="2014" name="Int. J. Syst. Evol. Microbiol.">
        <title>Complete genome sequence of Corynebacterium casei LMG S-19264T (=DSM 44701T), isolated from a smear-ripened cheese.</title>
        <authorList>
            <consortium name="US DOE Joint Genome Institute (JGI-PGF)"/>
            <person name="Walter F."/>
            <person name="Albersmeier A."/>
            <person name="Kalinowski J."/>
            <person name="Ruckert C."/>
        </authorList>
    </citation>
    <scope>NUCLEOTIDE SEQUENCE</scope>
    <source>
        <strain evidence="1">KCTC 42249</strain>
    </source>
</reference>
<comment type="caution">
    <text evidence="1">The sequence shown here is derived from an EMBL/GenBank/DDBJ whole genome shotgun (WGS) entry which is preliminary data.</text>
</comment>
<dbReference type="GO" id="GO:0008671">
    <property type="term" value="F:2-dehydro-3-deoxygalactonokinase activity"/>
    <property type="evidence" value="ECO:0007669"/>
    <property type="project" value="InterPro"/>
</dbReference>
<dbReference type="GO" id="GO:0034194">
    <property type="term" value="P:D-galactonate catabolic process"/>
    <property type="evidence" value="ECO:0007669"/>
    <property type="project" value="InterPro"/>
</dbReference>
<dbReference type="InterPro" id="IPR042258">
    <property type="entry name" value="DGOK_N"/>
</dbReference>
<sequence>MSPSNAERIDWIAVDWGTSNLRAWGMVDDRAVATVTAPTGMGGLERHQFEPALLAAIEPWLSADRTIEVVACGMVGARQGWQEVPYVSVPTEPIVASAMQQVATSDSRISVSIIHGLSQTEPADVMRGEETQIAGLLAQEPDFTGVACLPGTHSKWARIEAGRVVSFRTFMTGELFALLAKQSVLRHSMAGSDKLHDAVFDDAVRVVAERPADLSSLLFGIRAAGLVGGPNNLDARSRLSGLLIGTELVAMQQGWSGGEVVLIGADQLADRYSRGLQALGGTARIVDAQTCTLAGLVASRNRLLEAR</sequence>
<dbReference type="RefSeq" id="WP_189507236.1">
    <property type="nucleotide sequence ID" value="NZ_JBHRUN010000005.1"/>
</dbReference>
<dbReference type="Pfam" id="PF05035">
    <property type="entry name" value="DGOK"/>
    <property type="match status" value="1"/>
</dbReference>
<dbReference type="EMBL" id="BMZQ01000005">
    <property type="protein sequence ID" value="GHD22837.1"/>
    <property type="molecule type" value="Genomic_DNA"/>
</dbReference>
<dbReference type="InterPro" id="IPR007729">
    <property type="entry name" value="DGOK"/>
</dbReference>
<keyword evidence="2" id="KW-1185">Reference proteome</keyword>
<reference evidence="1" key="2">
    <citation type="submission" date="2020-09" db="EMBL/GenBank/DDBJ databases">
        <authorList>
            <person name="Sun Q."/>
            <person name="Kim S."/>
        </authorList>
    </citation>
    <scope>NUCLEOTIDE SEQUENCE</scope>
    <source>
        <strain evidence="1">KCTC 42249</strain>
    </source>
</reference>
<dbReference type="AlphaFoldDB" id="A0A8J3GLP0"/>
<dbReference type="Gene3D" id="3.30.420.310">
    <property type="entry name" value="2-keto-3-deoxy-galactonokinase, C-terminal domain"/>
    <property type="match status" value="1"/>
</dbReference>
<dbReference type="InterPro" id="IPR042257">
    <property type="entry name" value="DGOK_C"/>
</dbReference>
<gene>
    <name evidence="1" type="ORF">GCM10016234_37490</name>
</gene>
<name>A0A8J3GLP0_9HYPH</name>
<organism evidence="1 2">
    <name type="scientific">Tianweitania populi</name>
    <dbReference type="NCBI Taxonomy" id="1607949"/>
    <lineage>
        <taxon>Bacteria</taxon>
        <taxon>Pseudomonadati</taxon>
        <taxon>Pseudomonadota</taxon>
        <taxon>Alphaproteobacteria</taxon>
        <taxon>Hyphomicrobiales</taxon>
        <taxon>Phyllobacteriaceae</taxon>
        <taxon>Tianweitania</taxon>
    </lineage>
</organism>
<dbReference type="Proteomes" id="UP000630142">
    <property type="component" value="Unassembled WGS sequence"/>
</dbReference>
<protein>
    <submittedName>
        <fullName evidence="1">2-keto-3-deoxy-galactonokinase</fullName>
    </submittedName>
</protein>
<accession>A0A8J3GLP0</accession>
<dbReference type="Gene3D" id="3.30.420.300">
    <property type="entry name" value="2-keto-3-deoxy-galactonokinase, substrate binding domain"/>
    <property type="match status" value="1"/>
</dbReference>